<dbReference type="PANTHER" id="PTHR43233">
    <property type="entry name" value="FAMILY N-ACETYLTRANSFERASE, PUTATIVE (AFU_ORTHOLOGUE AFUA_6G03350)-RELATED"/>
    <property type="match status" value="1"/>
</dbReference>
<dbReference type="InterPro" id="IPR000182">
    <property type="entry name" value="GNAT_dom"/>
</dbReference>
<dbReference type="PANTHER" id="PTHR43233:SF1">
    <property type="entry name" value="FAMILY N-ACETYLTRANSFERASE, PUTATIVE (AFU_ORTHOLOGUE AFUA_6G03350)-RELATED"/>
    <property type="match status" value="1"/>
</dbReference>
<reference evidence="2 3" key="1">
    <citation type="submission" date="2020-08" db="EMBL/GenBank/DDBJ databases">
        <authorList>
            <person name="Liu G."/>
            <person name="Sun C."/>
        </authorList>
    </citation>
    <scope>NUCLEOTIDE SEQUENCE [LARGE SCALE GENOMIC DNA]</scope>
    <source>
        <strain evidence="2 3">OT19</strain>
    </source>
</reference>
<sequence length="137" mass="15033">MDVAYRQETVSAAEFAELLERSGLAARRPVGDRARLQRMIDHADLIVTARIGTGENGRLVGIARSLTDWSYATYLSDLAVDAAYQKKGIGRRLIAETRRLAGDEAMLLLVAAPDAAGYYDGIGMARSDRAFLYPRAR</sequence>
<dbReference type="SUPFAM" id="SSF55729">
    <property type="entry name" value="Acyl-CoA N-acyltransferases (Nat)"/>
    <property type="match status" value="1"/>
</dbReference>
<dbReference type="Pfam" id="PF00583">
    <property type="entry name" value="Acetyltransf_1"/>
    <property type="match status" value="1"/>
</dbReference>
<dbReference type="CDD" id="cd04301">
    <property type="entry name" value="NAT_SF"/>
    <property type="match status" value="1"/>
</dbReference>
<name>A0A7G6VW21_9SPHN</name>
<dbReference type="AlphaFoldDB" id="A0A7G6VW21"/>
<proteinExistence type="predicted"/>
<feature type="domain" description="N-acetyltransferase" evidence="1">
    <location>
        <begin position="3"/>
        <end position="137"/>
    </location>
</feature>
<evidence type="ECO:0000313" key="2">
    <source>
        <dbReference type="EMBL" id="QNE05936.1"/>
    </source>
</evidence>
<dbReference type="PROSITE" id="PS51186">
    <property type="entry name" value="GNAT"/>
    <property type="match status" value="1"/>
</dbReference>
<evidence type="ECO:0000313" key="3">
    <source>
        <dbReference type="Proteomes" id="UP000515297"/>
    </source>
</evidence>
<dbReference type="InterPro" id="IPR053144">
    <property type="entry name" value="Acetyltransferase_Butenolide"/>
</dbReference>
<dbReference type="EMBL" id="CP060052">
    <property type="protein sequence ID" value="QNE05936.1"/>
    <property type="molecule type" value="Genomic_DNA"/>
</dbReference>
<evidence type="ECO:0000259" key="1">
    <source>
        <dbReference type="PROSITE" id="PS51186"/>
    </source>
</evidence>
<dbReference type="Proteomes" id="UP000515297">
    <property type="component" value="Chromosome"/>
</dbReference>
<gene>
    <name evidence="2" type="ORF">H4O24_04575</name>
</gene>
<keyword evidence="2" id="KW-0808">Transferase</keyword>
<protein>
    <submittedName>
        <fullName evidence="2">GNAT family N-acetyltransferase</fullName>
    </submittedName>
</protein>
<accession>A0A7G6VW21</accession>
<dbReference type="InterPro" id="IPR016181">
    <property type="entry name" value="Acyl_CoA_acyltransferase"/>
</dbReference>
<organism evidence="2 3">
    <name type="scientific">Croceicoccus marinus</name>
    <dbReference type="NCBI Taxonomy" id="450378"/>
    <lineage>
        <taxon>Bacteria</taxon>
        <taxon>Pseudomonadati</taxon>
        <taxon>Pseudomonadota</taxon>
        <taxon>Alphaproteobacteria</taxon>
        <taxon>Sphingomonadales</taxon>
        <taxon>Erythrobacteraceae</taxon>
        <taxon>Croceicoccus</taxon>
    </lineage>
</organism>
<dbReference type="RefSeq" id="WP_185884982.1">
    <property type="nucleotide sequence ID" value="NZ_CP060052.1"/>
</dbReference>
<dbReference type="Gene3D" id="3.40.630.30">
    <property type="match status" value="1"/>
</dbReference>
<dbReference type="GO" id="GO:0016747">
    <property type="term" value="F:acyltransferase activity, transferring groups other than amino-acyl groups"/>
    <property type="evidence" value="ECO:0007669"/>
    <property type="project" value="InterPro"/>
</dbReference>